<organism evidence="2 3">
    <name type="scientific">Nocardioides mangrovicus</name>
    <dbReference type="NCBI Taxonomy" id="2478913"/>
    <lineage>
        <taxon>Bacteria</taxon>
        <taxon>Bacillati</taxon>
        <taxon>Actinomycetota</taxon>
        <taxon>Actinomycetes</taxon>
        <taxon>Propionibacteriales</taxon>
        <taxon>Nocardioidaceae</taxon>
        <taxon>Nocardioides</taxon>
    </lineage>
</organism>
<evidence type="ECO:0000256" key="1">
    <source>
        <dbReference type="SAM" id="MobiDB-lite"/>
    </source>
</evidence>
<keyword evidence="3" id="KW-1185">Reference proteome</keyword>
<evidence type="ECO:0008006" key="4">
    <source>
        <dbReference type="Google" id="ProtNLM"/>
    </source>
</evidence>
<evidence type="ECO:0000313" key="3">
    <source>
        <dbReference type="Proteomes" id="UP000281708"/>
    </source>
</evidence>
<dbReference type="OrthoDB" id="3873597at2"/>
<accession>A0A3L8P6K6</accession>
<comment type="caution">
    <text evidence="2">The sequence shown here is derived from an EMBL/GenBank/DDBJ whole genome shotgun (WGS) entry which is preliminary data.</text>
</comment>
<feature type="compositionally biased region" description="Basic and acidic residues" evidence="1">
    <location>
        <begin position="190"/>
        <end position="206"/>
    </location>
</feature>
<protein>
    <recommendedName>
        <fullName evidence="4">Protein ImuA</fullName>
    </recommendedName>
</protein>
<name>A0A3L8P6K6_9ACTN</name>
<gene>
    <name evidence="2" type="ORF">D9V37_06020</name>
</gene>
<dbReference type="EMBL" id="RDBE01000006">
    <property type="protein sequence ID" value="RLV50078.1"/>
    <property type="molecule type" value="Genomic_DNA"/>
</dbReference>
<sequence>MLRERMRRLGEPTARRELATHPALADVVRLRAGGTYRVDTASLAFLLMAGPSREGAWTALVNTRDTGLEAAAGLGLDLDRTLVVPDAAEHWVEVTAALVEVAALVVLRPPPRVSAHAVSRLAARLRTREAALVVWGEWPRCDAELRLAGSQWLGAGHGEGRLRSRRTQVLVRRGAGPERRRALWLPGDDGEVRPEHEHEPRILTAS</sequence>
<reference evidence="2 3" key="1">
    <citation type="submission" date="2018-10" db="EMBL/GenBank/DDBJ databases">
        <title>Marmoricola sp. 4Q3S-7 whole genome shotgun sequence.</title>
        <authorList>
            <person name="Li F."/>
        </authorList>
    </citation>
    <scope>NUCLEOTIDE SEQUENCE [LARGE SCALE GENOMIC DNA]</scope>
    <source>
        <strain evidence="2 3">4Q3S-7</strain>
    </source>
</reference>
<proteinExistence type="predicted"/>
<evidence type="ECO:0000313" key="2">
    <source>
        <dbReference type="EMBL" id="RLV50078.1"/>
    </source>
</evidence>
<dbReference type="Proteomes" id="UP000281708">
    <property type="component" value="Unassembled WGS sequence"/>
</dbReference>
<feature type="region of interest" description="Disordered" evidence="1">
    <location>
        <begin position="183"/>
        <end position="206"/>
    </location>
</feature>
<dbReference type="AlphaFoldDB" id="A0A3L8P6K6"/>